<dbReference type="RefSeq" id="WP_275615537.1">
    <property type="nucleotide sequence ID" value="NZ_JARFVB010000004.1"/>
</dbReference>
<sequence length="134" mass="15086">MQNWFFLWNMTDIRTSTFDLRILFIALLAGMLLVAPCKVRNSLEHSLGLEKSEVSNKLKTTVSTKSCVSYGIAQQTEGTFTNVLGMVTPVLPVVPTPNFHSLPNSEDTVYVTAKQSLVSNVPFYILYRQFKVYS</sequence>
<dbReference type="EMBL" id="JARFVB010000004">
    <property type="protein sequence ID" value="MDF0716300.1"/>
    <property type="molecule type" value="Genomic_DNA"/>
</dbReference>
<reference evidence="2 3" key="1">
    <citation type="submission" date="2023-03" db="EMBL/GenBank/DDBJ databases">
        <title>Muricauda XX sp. nov. and Muricauda XXX sp. nov., two novel species isolated from Okinawa Trough.</title>
        <authorList>
            <person name="Cao W."/>
            <person name="Deng X."/>
        </authorList>
    </citation>
    <scope>NUCLEOTIDE SEQUENCE [LARGE SCALE GENOMIC DNA]</scope>
    <source>
        <strain evidence="2 3">334s03</strain>
    </source>
</reference>
<keyword evidence="3" id="KW-1185">Reference proteome</keyword>
<evidence type="ECO:0000313" key="3">
    <source>
        <dbReference type="Proteomes" id="UP001221366"/>
    </source>
</evidence>
<comment type="caution">
    <text evidence="2">The sequence shown here is derived from an EMBL/GenBank/DDBJ whole genome shotgun (WGS) entry which is preliminary data.</text>
</comment>
<organism evidence="2 3">
    <name type="scientific">Flagellimonas yonaguniensis</name>
    <dbReference type="NCBI Taxonomy" id="3031325"/>
    <lineage>
        <taxon>Bacteria</taxon>
        <taxon>Pseudomonadati</taxon>
        <taxon>Bacteroidota</taxon>
        <taxon>Flavobacteriia</taxon>
        <taxon>Flavobacteriales</taxon>
        <taxon>Flavobacteriaceae</taxon>
        <taxon>Flagellimonas</taxon>
    </lineage>
</organism>
<proteinExistence type="predicted"/>
<keyword evidence="1" id="KW-1133">Transmembrane helix</keyword>
<accession>A0ABT5XYN3</accession>
<protein>
    <submittedName>
        <fullName evidence="2">Uncharacterized protein</fullName>
    </submittedName>
</protein>
<evidence type="ECO:0000256" key="1">
    <source>
        <dbReference type="SAM" id="Phobius"/>
    </source>
</evidence>
<keyword evidence="1" id="KW-0472">Membrane</keyword>
<gene>
    <name evidence="2" type="ORF">PY092_09090</name>
</gene>
<dbReference type="Proteomes" id="UP001221366">
    <property type="component" value="Unassembled WGS sequence"/>
</dbReference>
<evidence type="ECO:0000313" key="2">
    <source>
        <dbReference type="EMBL" id="MDF0716300.1"/>
    </source>
</evidence>
<name>A0ABT5XYN3_9FLAO</name>
<keyword evidence="1" id="KW-0812">Transmembrane</keyword>
<feature type="transmembrane region" description="Helical" evidence="1">
    <location>
        <begin position="20"/>
        <end position="37"/>
    </location>
</feature>